<evidence type="ECO:0000256" key="2">
    <source>
        <dbReference type="ARBA" id="ARBA00022723"/>
    </source>
</evidence>
<proteinExistence type="predicted"/>
<dbReference type="PANTHER" id="PTHR37326:SF1">
    <property type="entry name" value="BLL3975 PROTEIN"/>
    <property type="match status" value="1"/>
</dbReference>
<keyword evidence="4" id="KW-0862">Zinc</keyword>
<dbReference type="STRING" id="1324314.BVG16_01595"/>
<comment type="cofactor">
    <cofactor evidence="1">
        <name>Zn(2+)</name>
        <dbReference type="ChEBI" id="CHEBI:29105"/>
    </cofactor>
</comment>
<keyword evidence="7" id="KW-1185">Reference proteome</keyword>
<keyword evidence="2" id="KW-0479">Metal-binding</keyword>
<reference evidence="6 7" key="1">
    <citation type="submission" date="2017-01" db="EMBL/GenBank/DDBJ databases">
        <title>Genome analysis of Paenibacillus selenitrireducens ES3-24.</title>
        <authorList>
            <person name="Xu D."/>
            <person name="Yao R."/>
            <person name="Zheng S."/>
        </authorList>
    </citation>
    <scope>NUCLEOTIDE SEQUENCE [LARGE SCALE GENOMIC DNA]</scope>
    <source>
        <strain evidence="6 7">ES3-24</strain>
    </source>
</reference>
<evidence type="ECO:0000313" key="7">
    <source>
        <dbReference type="Proteomes" id="UP000190188"/>
    </source>
</evidence>
<evidence type="ECO:0000256" key="1">
    <source>
        <dbReference type="ARBA" id="ARBA00001947"/>
    </source>
</evidence>
<dbReference type="Gene3D" id="3.40.630.10">
    <property type="entry name" value="Zn peptidases"/>
    <property type="match status" value="1"/>
</dbReference>
<dbReference type="AlphaFoldDB" id="A0A1T2XMZ6"/>
<dbReference type="RefSeq" id="WP_078496788.1">
    <property type="nucleotide sequence ID" value="NZ_MSZX01000001.1"/>
</dbReference>
<comment type="caution">
    <text evidence="6">The sequence shown here is derived from an EMBL/GenBank/DDBJ whole genome shotgun (WGS) entry which is preliminary data.</text>
</comment>
<dbReference type="Proteomes" id="UP000190188">
    <property type="component" value="Unassembled WGS sequence"/>
</dbReference>
<sequence length="237" mass="26702">MRIEKLTLARKTKFKTAYYVARGEQHGPVVMITAGIHGNEVGSIAAATSLIHRLQRGQLRFDTGTLVIIPIVNQSAYGLRIRGLPDLNRTFPKAKGQSARHPLSAAIIRVANRYRPSWVLDLHEANGFSNVSRKYLGQSLITNHWSASATLSRKIIHKLNRDISSKKRKFNLRLRHLPGSARFAAVTLFKAKAVTVETSWELPLSLRKAYQTKIVRHFLDHIGIKLHEVHARKDALV</sequence>
<organism evidence="6 7">
    <name type="scientific">Paenibacillus selenitireducens</name>
    <dbReference type="NCBI Taxonomy" id="1324314"/>
    <lineage>
        <taxon>Bacteria</taxon>
        <taxon>Bacillati</taxon>
        <taxon>Bacillota</taxon>
        <taxon>Bacilli</taxon>
        <taxon>Bacillales</taxon>
        <taxon>Paenibacillaceae</taxon>
        <taxon>Paenibacillus</taxon>
    </lineage>
</organism>
<dbReference type="PANTHER" id="PTHR37326">
    <property type="entry name" value="BLL3975 PROTEIN"/>
    <property type="match status" value="1"/>
</dbReference>
<dbReference type="Pfam" id="PF24827">
    <property type="entry name" value="AstE_AspA_cat"/>
    <property type="match status" value="1"/>
</dbReference>
<dbReference type="OrthoDB" id="2647974at2"/>
<keyword evidence="3" id="KW-0378">Hydrolase</keyword>
<feature type="domain" description="Succinylglutamate desuccinylase/Aspartoacylase catalytic" evidence="5">
    <location>
        <begin position="27"/>
        <end position="126"/>
    </location>
</feature>
<dbReference type="GO" id="GO:0016788">
    <property type="term" value="F:hydrolase activity, acting on ester bonds"/>
    <property type="evidence" value="ECO:0007669"/>
    <property type="project" value="InterPro"/>
</dbReference>
<protein>
    <recommendedName>
        <fullName evidence="5">Succinylglutamate desuccinylase/Aspartoacylase catalytic domain-containing protein</fullName>
    </recommendedName>
</protein>
<gene>
    <name evidence="6" type="ORF">BVG16_01595</name>
</gene>
<dbReference type="EMBL" id="MSZX01000001">
    <property type="protein sequence ID" value="OPA81063.1"/>
    <property type="molecule type" value="Genomic_DNA"/>
</dbReference>
<evidence type="ECO:0000259" key="5">
    <source>
        <dbReference type="Pfam" id="PF24827"/>
    </source>
</evidence>
<evidence type="ECO:0000313" key="6">
    <source>
        <dbReference type="EMBL" id="OPA81063.1"/>
    </source>
</evidence>
<dbReference type="InterPro" id="IPR053138">
    <property type="entry name" value="N-alpha-Ac-DABA_deacetylase"/>
</dbReference>
<evidence type="ECO:0000256" key="3">
    <source>
        <dbReference type="ARBA" id="ARBA00022801"/>
    </source>
</evidence>
<accession>A0A1T2XMZ6</accession>
<evidence type="ECO:0000256" key="4">
    <source>
        <dbReference type="ARBA" id="ARBA00022833"/>
    </source>
</evidence>
<dbReference type="GO" id="GO:0046872">
    <property type="term" value="F:metal ion binding"/>
    <property type="evidence" value="ECO:0007669"/>
    <property type="project" value="UniProtKB-KW"/>
</dbReference>
<name>A0A1T2XMZ6_9BACL</name>
<dbReference type="SUPFAM" id="SSF53187">
    <property type="entry name" value="Zn-dependent exopeptidases"/>
    <property type="match status" value="1"/>
</dbReference>
<dbReference type="InterPro" id="IPR055438">
    <property type="entry name" value="AstE_AspA_cat"/>
</dbReference>